<proteinExistence type="predicted"/>
<reference evidence="1 2" key="1">
    <citation type="submission" date="2018-02" db="EMBL/GenBank/DDBJ databases">
        <title>Draft genome of wild Prunus yedoensis var. nudiflora.</title>
        <authorList>
            <person name="Baek S."/>
            <person name="Kim J.-H."/>
            <person name="Choi K."/>
            <person name="Kim G.-B."/>
            <person name="Cho A."/>
            <person name="Jang H."/>
            <person name="Shin C.-H."/>
            <person name="Yu H.-J."/>
            <person name="Mun J.-H."/>
        </authorList>
    </citation>
    <scope>NUCLEOTIDE SEQUENCE [LARGE SCALE GENOMIC DNA]</scope>
    <source>
        <strain evidence="2">cv. Jeju island</strain>
        <tissue evidence="1">Leaf</tissue>
    </source>
</reference>
<dbReference type="AlphaFoldDB" id="A0A314U9X4"/>
<comment type="caution">
    <text evidence="1">The sequence shown here is derived from an EMBL/GenBank/DDBJ whole genome shotgun (WGS) entry which is preliminary data.</text>
</comment>
<organism evidence="1 2">
    <name type="scientific">Prunus yedoensis var. nudiflora</name>
    <dbReference type="NCBI Taxonomy" id="2094558"/>
    <lineage>
        <taxon>Eukaryota</taxon>
        <taxon>Viridiplantae</taxon>
        <taxon>Streptophyta</taxon>
        <taxon>Embryophyta</taxon>
        <taxon>Tracheophyta</taxon>
        <taxon>Spermatophyta</taxon>
        <taxon>Magnoliopsida</taxon>
        <taxon>eudicotyledons</taxon>
        <taxon>Gunneridae</taxon>
        <taxon>Pentapetalae</taxon>
        <taxon>rosids</taxon>
        <taxon>fabids</taxon>
        <taxon>Rosales</taxon>
        <taxon>Rosaceae</taxon>
        <taxon>Amygdaloideae</taxon>
        <taxon>Amygdaleae</taxon>
        <taxon>Prunus</taxon>
    </lineage>
</organism>
<evidence type="ECO:0000313" key="1">
    <source>
        <dbReference type="EMBL" id="PQM34217.1"/>
    </source>
</evidence>
<dbReference type="PANTHER" id="PTHR33511">
    <property type="entry name" value="OS06G0632400 PROTEIN"/>
    <property type="match status" value="1"/>
</dbReference>
<sequence>MSARKVWPSEEDRGGWVAEPGIDNKATAFIDRIHKSIVSESDCQTLTVNPAGKS</sequence>
<dbReference type="EMBL" id="PJQY01003822">
    <property type="protein sequence ID" value="PQM34217.1"/>
    <property type="molecule type" value="Genomic_DNA"/>
</dbReference>
<evidence type="ECO:0000313" key="2">
    <source>
        <dbReference type="Proteomes" id="UP000250321"/>
    </source>
</evidence>
<dbReference type="OrthoDB" id="1162851at2759"/>
<keyword evidence="2" id="KW-1185">Reference proteome</keyword>
<name>A0A314U9X4_PRUYE</name>
<dbReference type="Proteomes" id="UP000250321">
    <property type="component" value="Unassembled WGS sequence"/>
</dbReference>
<protein>
    <submittedName>
        <fullName evidence="1">Uncharacterized protein</fullName>
    </submittedName>
</protein>
<gene>
    <name evidence="1" type="ORF">Pyn_39033</name>
</gene>
<accession>A0A314U9X4</accession>